<protein>
    <recommendedName>
        <fullName evidence="4">Helicase ATP-binding domain-containing protein</fullName>
    </recommendedName>
</protein>
<comment type="caution">
    <text evidence="5">The sequence shown here is derived from an EMBL/GenBank/DDBJ whole genome shotgun (WGS) entry which is preliminary data.</text>
</comment>
<dbReference type="PANTHER" id="PTHR30580">
    <property type="entry name" value="PRIMOSOMAL PROTEIN N"/>
    <property type="match status" value="1"/>
</dbReference>
<organism evidence="5">
    <name type="scientific">marine sediment metagenome</name>
    <dbReference type="NCBI Taxonomy" id="412755"/>
    <lineage>
        <taxon>unclassified sequences</taxon>
        <taxon>metagenomes</taxon>
        <taxon>ecological metagenomes</taxon>
    </lineage>
</organism>
<dbReference type="Gene3D" id="3.40.50.300">
    <property type="entry name" value="P-loop containing nucleotide triphosphate hydrolases"/>
    <property type="match status" value="1"/>
</dbReference>
<dbReference type="SUPFAM" id="SSF52540">
    <property type="entry name" value="P-loop containing nucleoside triphosphate hydrolases"/>
    <property type="match status" value="1"/>
</dbReference>
<evidence type="ECO:0000256" key="3">
    <source>
        <dbReference type="ARBA" id="ARBA00023125"/>
    </source>
</evidence>
<dbReference type="PROSITE" id="PS51192">
    <property type="entry name" value="HELICASE_ATP_BIND_1"/>
    <property type="match status" value="1"/>
</dbReference>
<dbReference type="GO" id="GO:0006270">
    <property type="term" value="P:DNA replication initiation"/>
    <property type="evidence" value="ECO:0007669"/>
    <property type="project" value="TreeGrafter"/>
</dbReference>
<name>X1FNN8_9ZZZZ</name>
<dbReference type="PANTHER" id="PTHR30580:SF0">
    <property type="entry name" value="PRIMOSOMAL PROTEIN N"/>
    <property type="match status" value="1"/>
</dbReference>
<evidence type="ECO:0000259" key="4">
    <source>
        <dbReference type="PROSITE" id="PS51192"/>
    </source>
</evidence>
<proteinExistence type="predicted"/>
<dbReference type="GO" id="GO:0003677">
    <property type="term" value="F:DNA binding"/>
    <property type="evidence" value="ECO:0007669"/>
    <property type="project" value="UniProtKB-KW"/>
</dbReference>
<feature type="domain" description="Helicase ATP-binding" evidence="4">
    <location>
        <begin position="46"/>
        <end position="155"/>
    </location>
</feature>
<dbReference type="GO" id="GO:0005524">
    <property type="term" value="F:ATP binding"/>
    <property type="evidence" value="ECO:0007669"/>
    <property type="project" value="UniProtKB-KW"/>
</dbReference>
<dbReference type="InterPro" id="IPR014001">
    <property type="entry name" value="Helicase_ATP-bd"/>
</dbReference>
<sequence length="155" mass="17660">MGQTQLEIDFSLDAQSQGVADQIARKMEKKVFSPFFLYGPPEKREAVYSRLIKEILASGSRVLFLVPEIALTQTLMERFEKRLGEKVALLHSQLSDKKRELEWRKIKEGEVDVVVGPRSALFSPLDHLGLIIVDEEDDDSYYQLESPSYDARKGA</sequence>
<dbReference type="AlphaFoldDB" id="X1FNN8"/>
<dbReference type="Pfam" id="PF00270">
    <property type="entry name" value="DEAD"/>
    <property type="match status" value="1"/>
</dbReference>
<dbReference type="GO" id="GO:0006302">
    <property type="term" value="P:double-strand break repair"/>
    <property type="evidence" value="ECO:0007669"/>
    <property type="project" value="TreeGrafter"/>
</dbReference>
<dbReference type="EMBL" id="BARU01013209">
    <property type="protein sequence ID" value="GAH34130.1"/>
    <property type="molecule type" value="Genomic_DNA"/>
</dbReference>
<dbReference type="InterPro" id="IPR027417">
    <property type="entry name" value="P-loop_NTPase"/>
</dbReference>
<reference evidence="5" key="1">
    <citation type="journal article" date="2014" name="Front. Microbiol.">
        <title>High frequency of phylogenetically diverse reductive dehalogenase-homologous genes in deep subseafloor sedimentary metagenomes.</title>
        <authorList>
            <person name="Kawai M."/>
            <person name="Futagami T."/>
            <person name="Toyoda A."/>
            <person name="Takaki Y."/>
            <person name="Nishi S."/>
            <person name="Hori S."/>
            <person name="Arai W."/>
            <person name="Tsubouchi T."/>
            <person name="Morono Y."/>
            <person name="Uchiyama I."/>
            <person name="Ito T."/>
            <person name="Fujiyama A."/>
            <person name="Inagaki F."/>
            <person name="Takami H."/>
        </authorList>
    </citation>
    <scope>NUCLEOTIDE SEQUENCE</scope>
    <source>
        <strain evidence="5">Expedition CK06-06</strain>
    </source>
</reference>
<gene>
    <name evidence="5" type="ORF">S03H2_23981</name>
</gene>
<evidence type="ECO:0000256" key="1">
    <source>
        <dbReference type="ARBA" id="ARBA00022741"/>
    </source>
</evidence>
<keyword evidence="3" id="KW-0238">DNA-binding</keyword>
<dbReference type="GO" id="GO:0006310">
    <property type="term" value="P:DNA recombination"/>
    <property type="evidence" value="ECO:0007669"/>
    <property type="project" value="TreeGrafter"/>
</dbReference>
<keyword evidence="1" id="KW-0547">Nucleotide-binding</keyword>
<dbReference type="GO" id="GO:0043138">
    <property type="term" value="F:3'-5' DNA helicase activity"/>
    <property type="evidence" value="ECO:0007669"/>
    <property type="project" value="TreeGrafter"/>
</dbReference>
<evidence type="ECO:0000256" key="2">
    <source>
        <dbReference type="ARBA" id="ARBA00022840"/>
    </source>
</evidence>
<keyword evidence="2" id="KW-0067">ATP-binding</keyword>
<evidence type="ECO:0000313" key="5">
    <source>
        <dbReference type="EMBL" id="GAH34130.1"/>
    </source>
</evidence>
<feature type="non-terminal residue" evidence="5">
    <location>
        <position position="155"/>
    </location>
</feature>
<dbReference type="InterPro" id="IPR011545">
    <property type="entry name" value="DEAD/DEAH_box_helicase_dom"/>
</dbReference>
<accession>X1FNN8</accession>